<dbReference type="PROSITE" id="PS50164">
    <property type="entry name" value="GIY_YIG"/>
    <property type="match status" value="1"/>
</dbReference>
<dbReference type="SUPFAM" id="SSF82771">
    <property type="entry name" value="GIY-YIG endonuclease"/>
    <property type="match status" value="1"/>
</dbReference>
<organism evidence="3 4">
    <name type="scientific">Rheinheimera tilapiae</name>
    <dbReference type="NCBI Taxonomy" id="875043"/>
    <lineage>
        <taxon>Bacteria</taxon>
        <taxon>Pseudomonadati</taxon>
        <taxon>Pseudomonadota</taxon>
        <taxon>Gammaproteobacteria</taxon>
        <taxon>Chromatiales</taxon>
        <taxon>Chromatiaceae</taxon>
        <taxon>Rheinheimera</taxon>
    </lineage>
</organism>
<dbReference type="InterPro" id="IPR000305">
    <property type="entry name" value="GIY-YIG_endonuc"/>
</dbReference>
<keyword evidence="4" id="KW-1185">Reference proteome</keyword>
<accession>A0ABV6BC42</accession>
<proteinExistence type="inferred from homology"/>
<dbReference type="Gene3D" id="3.40.1440.10">
    <property type="entry name" value="GIY-YIG endonuclease"/>
    <property type="match status" value="1"/>
</dbReference>
<feature type="domain" description="GIY-YIG" evidence="2">
    <location>
        <begin position="15"/>
        <end position="92"/>
    </location>
</feature>
<evidence type="ECO:0000313" key="4">
    <source>
        <dbReference type="Proteomes" id="UP001589813"/>
    </source>
</evidence>
<evidence type="ECO:0000313" key="3">
    <source>
        <dbReference type="EMBL" id="MFC0047593.1"/>
    </source>
</evidence>
<dbReference type="EMBL" id="JBHLXP010000001">
    <property type="protein sequence ID" value="MFC0047593.1"/>
    <property type="molecule type" value="Genomic_DNA"/>
</dbReference>
<gene>
    <name evidence="3" type="ORF">ACFFJP_04710</name>
</gene>
<dbReference type="PANTHER" id="PTHR34477:SF1">
    <property type="entry name" value="UPF0213 PROTEIN YHBQ"/>
    <property type="match status" value="1"/>
</dbReference>
<dbReference type="PANTHER" id="PTHR34477">
    <property type="entry name" value="UPF0213 PROTEIN YHBQ"/>
    <property type="match status" value="1"/>
</dbReference>
<evidence type="ECO:0000256" key="1">
    <source>
        <dbReference type="ARBA" id="ARBA00007435"/>
    </source>
</evidence>
<dbReference type="RefSeq" id="WP_377241011.1">
    <property type="nucleotide sequence ID" value="NZ_JBHLXP010000001.1"/>
</dbReference>
<dbReference type="Proteomes" id="UP001589813">
    <property type="component" value="Unassembled WGS sequence"/>
</dbReference>
<sequence>MQSAIIAETDPLPKTQWQLYVLRTAAGNLYTGISTDPQRRLRQHQGELTGGSRALRGKGPLQLVWLFPAHNRSHASMLEYQLKQLKKTDKERLISGSWQPEWLQHTPEPEAAVTATTITSTEVA</sequence>
<dbReference type="CDD" id="cd10456">
    <property type="entry name" value="GIY-YIG_UPF0213"/>
    <property type="match status" value="1"/>
</dbReference>
<dbReference type="Pfam" id="PF01541">
    <property type="entry name" value="GIY-YIG"/>
    <property type="match status" value="1"/>
</dbReference>
<dbReference type="InterPro" id="IPR035901">
    <property type="entry name" value="GIY-YIG_endonuc_sf"/>
</dbReference>
<dbReference type="InterPro" id="IPR050190">
    <property type="entry name" value="UPF0213_domain"/>
</dbReference>
<evidence type="ECO:0000259" key="2">
    <source>
        <dbReference type="PROSITE" id="PS50164"/>
    </source>
</evidence>
<name>A0ABV6BC42_9GAMM</name>
<reference evidence="3 4" key="1">
    <citation type="submission" date="2024-09" db="EMBL/GenBank/DDBJ databases">
        <authorList>
            <person name="Sun Q."/>
            <person name="Mori K."/>
        </authorList>
    </citation>
    <scope>NUCLEOTIDE SEQUENCE [LARGE SCALE GENOMIC DNA]</scope>
    <source>
        <strain evidence="3 4">KCTC 23315</strain>
    </source>
</reference>
<comment type="caution">
    <text evidence="3">The sequence shown here is derived from an EMBL/GenBank/DDBJ whole genome shotgun (WGS) entry which is preliminary data.</text>
</comment>
<comment type="similarity">
    <text evidence="1">Belongs to the UPF0213 family.</text>
</comment>
<protein>
    <submittedName>
        <fullName evidence="3">GIY-YIG nuclease family protein</fullName>
    </submittedName>
</protein>